<feature type="signal peptide" evidence="1">
    <location>
        <begin position="1"/>
        <end position="17"/>
    </location>
</feature>
<evidence type="ECO:0000313" key="2">
    <source>
        <dbReference type="Ensembl" id="ENSPANP00000050904.1"/>
    </source>
</evidence>
<dbReference type="GeneTree" id="ENSGT01150000286943"/>
<proteinExistence type="predicted"/>
<dbReference type="Proteomes" id="UP000028761">
    <property type="component" value="Chromosome 3"/>
</dbReference>
<dbReference type="AlphaFoldDB" id="A0A8I5NDD0"/>
<feature type="chain" id="PRO_5035198508" description="Secreted protein" evidence="1">
    <location>
        <begin position="18"/>
        <end position="104"/>
    </location>
</feature>
<dbReference type="Ensembl" id="ENSPANT00000019315.3">
    <property type="protein sequence ID" value="ENSPANP00000050904.1"/>
    <property type="gene ID" value="ENSPANG00000017113.3"/>
</dbReference>
<dbReference type="PRINTS" id="PR02045">
    <property type="entry name" value="F138DOMAIN"/>
</dbReference>
<keyword evidence="1" id="KW-0732">Signal</keyword>
<evidence type="ECO:0000256" key="1">
    <source>
        <dbReference type="SAM" id="SignalP"/>
    </source>
</evidence>
<reference evidence="2" key="3">
    <citation type="submission" date="2025-09" db="UniProtKB">
        <authorList>
            <consortium name="Ensembl"/>
        </authorList>
    </citation>
    <scope>IDENTIFICATION</scope>
</reference>
<dbReference type="PANTHER" id="PTHR12138:SF133">
    <property type="entry name" value="SECRETED PROTEIN"/>
    <property type="match status" value="1"/>
</dbReference>
<accession>A0A8I5NDD0</accession>
<evidence type="ECO:0000313" key="3">
    <source>
        <dbReference type="Proteomes" id="UP000028761"/>
    </source>
</evidence>
<protein>
    <recommendedName>
        <fullName evidence="4">Secreted protein</fullName>
    </recommendedName>
</protein>
<reference evidence="2" key="2">
    <citation type="submission" date="2025-08" db="UniProtKB">
        <authorList>
            <consortium name="Ensembl"/>
        </authorList>
    </citation>
    <scope>IDENTIFICATION</scope>
</reference>
<organism evidence="2 3">
    <name type="scientific">Papio anubis</name>
    <name type="common">Olive baboon</name>
    <dbReference type="NCBI Taxonomy" id="9555"/>
    <lineage>
        <taxon>Eukaryota</taxon>
        <taxon>Metazoa</taxon>
        <taxon>Chordata</taxon>
        <taxon>Craniata</taxon>
        <taxon>Vertebrata</taxon>
        <taxon>Euteleostomi</taxon>
        <taxon>Mammalia</taxon>
        <taxon>Eutheria</taxon>
        <taxon>Euarchontoglires</taxon>
        <taxon>Primates</taxon>
        <taxon>Haplorrhini</taxon>
        <taxon>Catarrhini</taxon>
        <taxon>Cercopithecidae</taxon>
        <taxon>Cercopithecinae</taxon>
        <taxon>Papio</taxon>
    </lineage>
</organism>
<evidence type="ECO:0008006" key="4">
    <source>
        <dbReference type="Google" id="ProtNLM"/>
    </source>
</evidence>
<name>A0A8I5NDD0_PAPAN</name>
<sequence>MIHFSFSFFFFLRQSLTLLPRLQCSGVLLAHCNLHLLDSNNPPASASRVAGITGMYHHAQLIFVFLIQTGFHYVGQAGLELLISSDPPTLASQSAGITGVSHHA</sequence>
<dbReference type="PANTHER" id="PTHR12138">
    <property type="entry name" value="PRIMATE-EXPANDED PROTEIN FAMILY"/>
    <property type="match status" value="1"/>
</dbReference>
<keyword evidence="3" id="KW-1185">Reference proteome</keyword>
<reference evidence="2 3" key="1">
    <citation type="submission" date="2012-03" db="EMBL/GenBank/DDBJ databases">
        <title>Whole Genome Assembly of Papio anubis.</title>
        <authorList>
            <person name="Liu Y.L."/>
            <person name="Abraham K.A."/>
            <person name="Akbar H.A."/>
            <person name="Ali S.A."/>
            <person name="Anosike U.A."/>
            <person name="Aqrawi P.A."/>
            <person name="Arias F.A."/>
            <person name="Attaway T.A."/>
            <person name="Awwad R.A."/>
            <person name="Babu C.B."/>
            <person name="Bandaranaike D.B."/>
            <person name="Battles P.B."/>
            <person name="Bell A.B."/>
            <person name="Beltran B.B."/>
            <person name="Berhane-Mersha D.B."/>
            <person name="Bess C.B."/>
            <person name="Bickham C.B."/>
            <person name="Bolden T.B."/>
            <person name="Carter K.C."/>
            <person name="Chau D.C."/>
            <person name="Chavez A.C."/>
            <person name="Clerc-Blankenburg K.C."/>
            <person name="Coyle M.C."/>
            <person name="Dao M.D."/>
            <person name="Davila M.L.D."/>
            <person name="Davy-Carroll L.D."/>
            <person name="Denson S.D."/>
            <person name="Dinh H.D."/>
            <person name="Fernandez S.F."/>
            <person name="Fernando P.F."/>
            <person name="Forbes L.F."/>
            <person name="Francis C.F."/>
            <person name="Francisco L.F."/>
            <person name="Fu Q.F."/>
            <person name="Garcia-Iii R.G."/>
            <person name="Garrett T.G."/>
            <person name="Gross S.G."/>
            <person name="Gubbala S.G."/>
            <person name="Hirani K.H."/>
            <person name="Hogues M.H."/>
            <person name="Hollins B.H."/>
            <person name="Jackson L.J."/>
            <person name="Javaid M.J."/>
            <person name="Jhangiani S.J."/>
            <person name="Johnson A.J."/>
            <person name="Johnson B.J."/>
            <person name="Jones J.J."/>
            <person name="Joshi V.J."/>
            <person name="Kalu J.K."/>
            <person name="Khan N.K."/>
            <person name="Korchina V.K."/>
            <person name="Kovar C.K."/>
            <person name="Lago L.L."/>
            <person name="Lara F.L."/>
            <person name="Le T.-K.L."/>
            <person name="Lee S.L."/>
            <person name="Legall-Iii F.L."/>
            <person name="Lemon S.L."/>
            <person name="Liu J.L."/>
            <person name="Liu Y.-S.L."/>
            <person name="Liyanage D.L."/>
            <person name="Lopez J.L."/>
            <person name="Lorensuhewa L.L."/>
            <person name="Mata R.M."/>
            <person name="Mathew T.M."/>
            <person name="Mercado C.M."/>
            <person name="Mercado I.M."/>
            <person name="Morales K.M."/>
            <person name="Morgan M.M."/>
            <person name="Munidasa M.M."/>
            <person name="Ngo D.N."/>
            <person name="Nguyen L.N."/>
            <person name="Nguyen T.N."/>
            <person name="Nguyen N.N."/>
            <person name="Obregon M.O."/>
            <person name="Okwuonu G.O."/>
            <person name="Ongeri F.O."/>
            <person name="Onwere C.O."/>
            <person name="Osifeso I.O."/>
            <person name="Parra A.P."/>
            <person name="Patil S.P."/>
            <person name="Perez A.P."/>
            <person name="Perez Y.P."/>
            <person name="Pham C.P."/>
            <person name="Pu L.-L.P."/>
            <person name="Puazo M.P."/>
            <person name="Quiroz J.Q."/>
            <person name="Rouhana J.R."/>
            <person name="Ruiz M.R."/>
            <person name="Ruiz S.-J.R."/>
            <person name="Saada N.S."/>
            <person name="Santibanez J.S."/>
            <person name="Scheel M.S."/>
            <person name="Schneider B.S."/>
            <person name="Simmons D.S."/>
            <person name="Sisson I.S."/>
            <person name="Tang L.-Y.T."/>
            <person name="Thornton R.T."/>
            <person name="Tisius J.T."/>
            <person name="Toledanes G.T."/>
            <person name="Trejos Z.T."/>
            <person name="Usmani K.U."/>
            <person name="Varghese R.V."/>
            <person name="Vattathil S.V."/>
            <person name="Vee V.V."/>
            <person name="Walker D.W."/>
            <person name="Weissenberger G.W."/>
            <person name="White C.W."/>
            <person name="Williams A.W."/>
            <person name="Woodworth J.W."/>
            <person name="Wright R.W."/>
            <person name="Zhu Y.Z."/>
            <person name="Han Y.H."/>
            <person name="Newsham I.N."/>
            <person name="Nazareth L.N."/>
            <person name="Worley K.W."/>
            <person name="Muzny D.M."/>
            <person name="Rogers J.R."/>
            <person name="Gibbs R.G."/>
        </authorList>
    </citation>
    <scope>NUCLEOTIDE SEQUENCE [LARGE SCALE GENOMIC DNA]</scope>
</reference>